<proteinExistence type="predicted"/>
<protein>
    <submittedName>
        <fullName evidence="1">Uncharacterized protein</fullName>
    </submittedName>
</protein>
<evidence type="ECO:0000313" key="2">
    <source>
        <dbReference type="Proteomes" id="UP000768646"/>
    </source>
</evidence>
<reference evidence="1 2" key="1">
    <citation type="journal article" date="2021" name="Commun. Biol.">
        <title>Genomic insights into the host specific adaptation of the Pneumocystis genus.</title>
        <authorList>
            <person name="Cisse O.H."/>
            <person name="Ma L."/>
            <person name="Dekker J.P."/>
            <person name="Khil P.P."/>
            <person name="Youn J.-H."/>
            <person name="Brenchley J.M."/>
            <person name="Blair R."/>
            <person name="Pahar B."/>
            <person name="Chabe M."/>
            <person name="Van Rompay K.K.A."/>
            <person name="Keesler R."/>
            <person name="Sukura A."/>
            <person name="Hirsch V."/>
            <person name="Kutty G."/>
            <person name="Liu Y."/>
            <person name="Peng L."/>
            <person name="Chen J."/>
            <person name="Song J."/>
            <person name="Weissenbacher-Lang C."/>
            <person name="Xu J."/>
            <person name="Upham N.S."/>
            <person name="Stajich J.E."/>
            <person name="Cuomo C.A."/>
            <person name="Cushion M.T."/>
            <person name="Kovacs J.A."/>
        </authorList>
    </citation>
    <scope>NUCLEOTIDE SEQUENCE [LARGE SCALE GENOMIC DNA]</scope>
    <source>
        <strain evidence="1 2">RABM</strain>
    </source>
</reference>
<sequence length="160" mass="17997">MLLKMSRICLKRNLHIFPRQETVVFSLKANPVFSKTKKNFTSKSYVKKDAASSKPVEGRVPTTLEQATGIERLELLRKMAGEDAFDLNPLNVSRVGTLKDPITVQSLNKTRIIGCTGFPVDSHDVLWFELSADKQNSRCPECGNVYKLDFIGTENTDSHH</sequence>
<dbReference type="Proteomes" id="UP000768646">
    <property type="component" value="Unassembled WGS sequence"/>
</dbReference>
<dbReference type="EMBL" id="JABTEG010000001">
    <property type="protein sequence ID" value="KAG4306513.1"/>
    <property type="molecule type" value="Genomic_DNA"/>
</dbReference>
<name>A0ACB7CH22_9ASCO</name>
<organism evidence="1 2">
    <name type="scientific">Pneumocystis oryctolagi</name>
    <dbReference type="NCBI Taxonomy" id="42067"/>
    <lineage>
        <taxon>Eukaryota</taxon>
        <taxon>Fungi</taxon>
        <taxon>Dikarya</taxon>
        <taxon>Ascomycota</taxon>
        <taxon>Taphrinomycotina</taxon>
        <taxon>Pneumocystomycetes</taxon>
        <taxon>Pneumocystaceae</taxon>
        <taxon>Pneumocystis</taxon>
    </lineage>
</organism>
<accession>A0ACB7CH22</accession>
<keyword evidence="2" id="KW-1185">Reference proteome</keyword>
<evidence type="ECO:0000313" key="1">
    <source>
        <dbReference type="EMBL" id="KAG4306513.1"/>
    </source>
</evidence>
<comment type="caution">
    <text evidence="1">The sequence shown here is derived from an EMBL/GenBank/DDBJ whole genome shotgun (WGS) entry which is preliminary data.</text>
</comment>
<gene>
    <name evidence="1" type="ORF">PORY_000501</name>
</gene>